<dbReference type="PANTHER" id="PTHR10383:SF9">
    <property type="entry name" value="SERINE INCORPORATOR, ISOFORM F"/>
    <property type="match status" value="1"/>
</dbReference>
<dbReference type="InterPro" id="IPR005016">
    <property type="entry name" value="TDE1/TMS"/>
</dbReference>
<proteinExistence type="inferred from homology"/>
<evidence type="ECO:0000256" key="3">
    <source>
        <dbReference type="ARBA" id="ARBA00022692"/>
    </source>
</evidence>
<dbReference type="GO" id="GO:0016020">
    <property type="term" value="C:membrane"/>
    <property type="evidence" value="ECO:0007669"/>
    <property type="project" value="UniProtKB-SubCell"/>
</dbReference>
<feature type="transmembrane region" description="Helical" evidence="7">
    <location>
        <begin position="167"/>
        <end position="184"/>
    </location>
</feature>
<evidence type="ECO:0000313" key="8">
    <source>
        <dbReference type="EMBL" id="TIA28085.1"/>
    </source>
</evidence>
<feature type="transmembrane region" description="Helical" evidence="7">
    <location>
        <begin position="255"/>
        <end position="276"/>
    </location>
</feature>
<feature type="compositionally biased region" description="Basic and acidic residues" evidence="6">
    <location>
        <begin position="46"/>
        <end position="61"/>
    </location>
</feature>
<sequence>MVEERQIWSIDGRKIDELNRGQRKGRITGSSTPSGQQDTHNSGSSRDGRSEGRSAYHDGLPRKAVAIASSASPSAIDSEPRSPDSRTTCSHATHFPSTPPTCDWYPYRTRLSDTTPLAMGALLSLPLLAIPSVGSLMTFAASCCGAATCSAVCSAAGKCNNSMATRIAYAVILLLNSLLSWIMLTDWAVKKLQHVLLDFATISCNGKACYGFTAVHRINFALGFFHFIMALLLIGVKNTRDKRSAVQNGFWGPKLIAWIGLIVISFLIPDGFFIVWGNYVALVGAVLFLLLGLVLLVDLAHSWAEYCLEKVESTDSQFWKSLLIGSTLTMYLGSIVMTILMYIFFAGSGCSMNQAAITVNLICLLIISVISVHPMIQESNPRAGLAQAALVCVYCTYLTLSAVAMEPDDHQCNPLVRARGARRTTVIMGAILTFLTVAYTTTRAATYGLAMGTGKPGGYHQVGEGDHEHAWVATLLTQNVGGDSLIEKGDFVPVGRTYWASWVKIVSSWVCYGMFGWTLVAPVVLPERFDY</sequence>
<dbReference type="Pfam" id="PF03348">
    <property type="entry name" value="Serinc"/>
    <property type="match status" value="2"/>
</dbReference>
<evidence type="ECO:0000256" key="5">
    <source>
        <dbReference type="ARBA" id="ARBA00023136"/>
    </source>
</evidence>
<keyword evidence="3 7" id="KW-0812">Transmembrane</keyword>
<feature type="transmembrane region" description="Helical" evidence="7">
    <location>
        <begin position="506"/>
        <end position="525"/>
    </location>
</feature>
<evidence type="ECO:0000313" key="9">
    <source>
        <dbReference type="Proteomes" id="UP000304947"/>
    </source>
</evidence>
<dbReference type="EMBL" id="QZBU01003249">
    <property type="protein sequence ID" value="TIA28085.1"/>
    <property type="molecule type" value="Genomic_DNA"/>
</dbReference>
<feature type="compositionally biased region" description="Low complexity" evidence="6">
    <location>
        <begin position="64"/>
        <end position="77"/>
    </location>
</feature>
<keyword evidence="5 7" id="KW-0472">Membrane</keyword>
<comment type="caution">
    <text evidence="8">The sequence shown here is derived from an EMBL/GenBank/DDBJ whole genome shotgun (WGS) entry which is preliminary data.</text>
</comment>
<accession>A0A4T0B901</accession>
<feature type="transmembrane region" description="Helical" evidence="7">
    <location>
        <begin position="384"/>
        <end position="405"/>
    </location>
</feature>
<reference evidence="8 9" key="1">
    <citation type="submission" date="2018-10" db="EMBL/GenBank/DDBJ databases">
        <title>Fifty Aureobasidium pullulans genomes reveal a recombining polyextremotolerant generalist.</title>
        <authorList>
            <person name="Gostincar C."/>
            <person name="Turk M."/>
            <person name="Zajc J."/>
            <person name="Gunde-Cimerman N."/>
        </authorList>
    </citation>
    <scope>NUCLEOTIDE SEQUENCE [LARGE SCALE GENOMIC DNA]</scope>
    <source>
        <strain evidence="8 9">EXF-3380</strain>
    </source>
</reference>
<feature type="compositionally biased region" description="Basic and acidic residues" evidence="6">
    <location>
        <begin position="1"/>
        <end position="20"/>
    </location>
</feature>
<feature type="transmembrane region" description="Helical" evidence="7">
    <location>
        <begin position="282"/>
        <end position="301"/>
    </location>
</feature>
<dbReference type="Proteomes" id="UP000304947">
    <property type="component" value="Unassembled WGS sequence"/>
</dbReference>
<keyword evidence="4 7" id="KW-1133">Transmembrane helix</keyword>
<dbReference type="AlphaFoldDB" id="A0A4T0B901"/>
<feature type="region of interest" description="Disordered" evidence="6">
    <location>
        <begin position="1"/>
        <end position="94"/>
    </location>
</feature>
<feature type="compositionally biased region" description="Polar residues" evidence="6">
    <location>
        <begin position="28"/>
        <end position="41"/>
    </location>
</feature>
<evidence type="ECO:0000256" key="2">
    <source>
        <dbReference type="ARBA" id="ARBA00006665"/>
    </source>
</evidence>
<evidence type="ECO:0000256" key="1">
    <source>
        <dbReference type="ARBA" id="ARBA00004141"/>
    </source>
</evidence>
<gene>
    <name evidence="8" type="ORF">D6C83_07529</name>
</gene>
<feature type="transmembrane region" description="Helical" evidence="7">
    <location>
        <begin position="136"/>
        <end position="155"/>
    </location>
</feature>
<dbReference type="PANTHER" id="PTHR10383">
    <property type="entry name" value="SERINE INCORPORATOR"/>
    <property type="match status" value="1"/>
</dbReference>
<feature type="transmembrane region" description="Helical" evidence="7">
    <location>
        <begin position="322"/>
        <end position="345"/>
    </location>
</feature>
<name>A0A4T0B901_AURPU</name>
<protein>
    <submittedName>
        <fullName evidence="8">TMS membrane protein/tumor differentially expressed protein</fullName>
    </submittedName>
</protein>
<evidence type="ECO:0000256" key="6">
    <source>
        <dbReference type="SAM" id="MobiDB-lite"/>
    </source>
</evidence>
<feature type="transmembrane region" description="Helical" evidence="7">
    <location>
        <begin position="425"/>
        <end position="442"/>
    </location>
</feature>
<comment type="subcellular location">
    <subcellularLocation>
        <location evidence="1">Membrane</location>
        <topology evidence="1">Multi-pass membrane protein</topology>
    </subcellularLocation>
</comment>
<evidence type="ECO:0000256" key="4">
    <source>
        <dbReference type="ARBA" id="ARBA00022989"/>
    </source>
</evidence>
<feature type="transmembrane region" description="Helical" evidence="7">
    <location>
        <begin position="351"/>
        <end position="372"/>
    </location>
</feature>
<organism evidence="8 9">
    <name type="scientific">Aureobasidium pullulans</name>
    <name type="common">Black yeast</name>
    <name type="synonym">Pullularia pullulans</name>
    <dbReference type="NCBI Taxonomy" id="5580"/>
    <lineage>
        <taxon>Eukaryota</taxon>
        <taxon>Fungi</taxon>
        <taxon>Dikarya</taxon>
        <taxon>Ascomycota</taxon>
        <taxon>Pezizomycotina</taxon>
        <taxon>Dothideomycetes</taxon>
        <taxon>Dothideomycetidae</taxon>
        <taxon>Dothideales</taxon>
        <taxon>Saccotheciaceae</taxon>
        <taxon>Aureobasidium</taxon>
    </lineage>
</organism>
<feature type="transmembrane region" description="Helical" evidence="7">
    <location>
        <begin position="214"/>
        <end position="234"/>
    </location>
</feature>
<evidence type="ECO:0000256" key="7">
    <source>
        <dbReference type="SAM" id="Phobius"/>
    </source>
</evidence>
<comment type="similarity">
    <text evidence="2">Belongs to the TDE1 family.</text>
</comment>